<keyword evidence="3" id="KW-1185">Reference proteome</keyword>
<protein>
    <recommendedName>
        <fullName evidence="1">Polysaccharide pyruvyl transferase domain-containing protein</fullName>
    </recommendedName>
</protein>
<dbReference type="OrthoDB" id="1551438at2"/>
<evidence type="ECO:0000259" key="1">
    <source>
        <dbReference type="Pfam" id="PF04230"/>
    </source>
</evidence>
<dbReference type="Proteomes" id="UP000287872">
    <property type="component" value="Unassembled WGS sequence"/>
</dbReference>
<dbReference type="RefSeq" id="WP_125002383.1">
    <property type="nucleotide sequence ID" value="NZ_BHYK01000014.1"/>
</dbReference>
<dbReference type="Pfam" id="PF04230">
    <property type="entry name" value="PS_pyruv_trans"/>
    <property type="match status" value="1"/>
</dbReference>
<dbReference type="PANTHER" id="PTHR36836:SF1">
    <property type="entry name" value="COLANIC ACID BIOSYNTHESIS PROTEIN WCAK"/>
    <property type="match status" value="1"/>
</dbReference>
<evidence type="ECO:0000313" key="2">
    <source>
        <dbReference type="EMBL" id="GCD10984.1"/>
    </source>
</evidence>
<dbReference type="EMBL" id="BHYK01000014">
    <property type="protein sequence ID" value="GCD10984.1"/>
    <property type="molecule type" value="Genomic_DNA"/>
</dbReference>
<feature type="domain" description="Polysaccharide pyruvyl transferase" evidence="1">
    <location>
        <begin position="20"/>
        <end position="324"/>
    </location>
</feature>
<accession>A0A401UN70</accession>
<name>A0A401UN70_9CLOT</name>
<proteinExistence type="predicted"/>
<dbReference type="PANTHER" id="PTHR36836">
    <property type="entry name" value="COLANIC ACID BIOSYNTHESIS PROTEIN WCAK"/>
    <property type="match status" value="1"/>
</dbReference>
<organism evidence="2 3">
    <name type="scientific">Clostridium tagluense</name>
    <dbReference type="NCBI Taxonomy" id="360422"/>
    <lineage>
        <taxon>Bacteria</taxon>
        <taxon>Bacillati</taxon>
        <taxon>Bacillota</taxon>
        <taxon>Clostridia</taxon>
        <taxon>Eubacteriales</taxon>
        <taxon>Clostridiaceae</taxon>
        <taxon>Clostridium</taxon>
    </lineage>
</organism>
<comment type="caution">
    <text evidence="2">The sequence shown here is derived from an EMBL/GenBank/DDBJ whole genome shotgun (WGS) entry which is preliminary data.</text>
</comment>
<reference evidence="2 3" key="1">
    <citation type="submission" date="2018-11" db="EMBL/GenBank/DDBJ databases">
        <title>Genome sequencing and assembly of Clostridium tagluense strain A121.</title>
        <authorList>
            <person name="Murakami T."/>
            <person name="Segawa T."/>
            <person name="Shcherbakova V.A."/>
            <person name="Mori H."/>
            <person name="Yoshimura Y."/>
        </authorList>
    </citation>
    <scope>NUCLEOTIDE SEQUENCE [LARGE SCALE GENOMIC DNA]</scope>
    <source>
        <strain evidence="2 3">A121</strain>
    </source>
</reference>
<sequence length="404" mass="46589">MKIYIKHIWNTFNYGSCMMAITLINKINQNYDNVIFYVDVNSDIDLERLKSEVCDANIKRAKIDATDNLLKKCINKIRRIKLNKVIENIENIIIIGGDDISEYYGIDRLESELHKLKEESQRKNIYLIGHTMGPFTGNRGELARHCLSETKIHTRDDKNLDYLKSLNFKNAKSGRDLAFIELPMQYQYDNKVSEYNLEENKYITLVPSGLVESYTNNFDDYIRNWVNIIKELSLSDKFEKIVLLMHVSEPDTLESDNDDRRAINKIMEILDEKTLGKIIAITDAMLPSEAREILGNGLFTITGRMHSGVSTFYMRKPAISLSYSVKYSGVIGDGLDMNELVIESADEKLWKCDEISKLVSEKVDFILKNYDSLVKKIDTKVSETSKIVESELEELVNEIRKSNK</sequence>
<evidence type="ECO:0000313" key="3">
    <source>
        <dbReference type="Proteomes" id="UP000287872"/>
    </source>
</evidence>
<dbReference type="InterPro" id="IPR007345">
    <property type="entry name" value="Polysacch_pyruvyl_Trfase"/>
</dbReference>
<dbReference type="AlphaFoldDB" id="A0A401UN70"/>
<gene>
    <name evidence="2" type="ORF">Ctaglu_26070</name>
</gene>